<evidence type="ECO:0000313" key="3">
    <source>
        <dbReference type="Proteomes" id="UP001595947"/>
    </source>
</evidence>
<dbReference type="Gene3D" id="3.10.180.10">
    <property type="entry name" value="2,3-Dihydroxybiphenyl 1,2-Dioxygenase, domain 1"/>
    <property type="match status" value="1"/>
</dbReference>
<feature type="domain" description="VOC" evidence="1">
    <location>
        <begin position="6"/>
        <end position="139"/>
    </location>
</feature>
<dbReference type="PROSITE" id="PS51819">
    <property type="entry name" value="VOC"/>
    <property type="match status" value="1"/>
</dbReference>
<protein>
    <submittedName>
        <fullName evidence="2">VOC family protein</fullName>
    </submittedName>
</protein>
<dbReference type="PANTHER" id="PTHR35908:SF1">
    <property type="entry name" value="CONSERVED PROTEIN"/>
    <property type="match status" value="1"/>
</dbReference>
<evidence type="ECO:0000313" key="2">
    <source>
        <dbReference type="EMBL" id="MFC5063436.1"/>
    </source>
</evidence>
<sequence length="147" mass="16426">MVDHPILRQTVLDAVDARGLAEFYRELLGLRYRIGDEPPADGGPDLQARDWLALRDDRGMPVLAFQPVASQPPVTWPEGDQPQRAHLDLTVSTVEDLERHHRRAQELGATMLLDRSDDPHEPLYVYADPSGQPFCLFVAPGTPDDGH</sequence>
<proteinExistence type="predicted"/>
<dbReference type="PANTHER" id="PTHR35908">
    <property type="entry name" value="HYPOTHETICAL FUSION PROTEIN"/>
    <property type="match status" value="1"/>
</dbReference>
<dbReference type="SUPFAM" id="SSF54593">
    <property type="entry name" value="Glyoxalase/Bleomycin resistance protein/Dihydroxybiphenyl dioxygenase"/>
    <property type="match status" value="1"/>
</dbReference>
<comment type="caution">
    <text evidence="2">The sequence shown here is derived from an EMBL/GenBank/DDBJ whole genome shotgun (WGS) entry which is preliminary data.</text>
</comment>
<dbReference type="InterPro" id="IPR037523">
    <property type="entry name" value="VOC_core"/>
</dbReference>
<dbReference type="InterPro" id="IPR029068">
    <property type="entry name" value="Glyas_Bleomycin-R_OHBP_Dase"/>
</dbReference>
<accession>A0ABV9YLD9</accession>
<dbReference type="Proteomes" id="UP001595947">
    <property type="component" value="Unassembled WGS sequence"/>
</dbReference>
<name>A0ABV9YLD9_9PSEU</name>
<reference evidence="3" key="1">
    <citation type="journal article" date="2019" name="Int. J. Syst. Evol. Microbiol.">
        <title>The Global Catalogue of Microorganisms (GCM) 10K type strain sequencing project: providing services to taxonomists for standard genome sequencing and annotation.</title>
        <authorList>
            <consortium name="The Broad Institute Genomics Platform"/>
            <consortium name="The Broad Institute Genome Sequencing Center for Infectious Disease"/>
            <person name="Wu L."/>
            <person name="Ma J."/>
        </authorList>
    </citation>
    <scope>NUCLEOTIDE SEQUENCE [LARGE SCALE GENOMIC DNA]</scope>
    <source>
        <strain evidence="3">CGMCC 4.7093</strain>
    </source>
</reference>
<dbReference type="InterPro" id="IPR041581">
    <property type="entry name" value="Glyoxalase_6"/>
</dbReference>
<evidence type="ECO:0000259" key="1">
    <source>
        <dbReference type="PROSITE" id="PS51819"/>
    </source>
</evidence>
<organism evidence="2 3">
    <name type="scientific">Actinomycetospora atypica</name>
    <dbReference type="NCBI Taxonomy" id="1290095"/>
    <lineage>
        <taxon>Bacteria</taxon>
        <taxon>Bacillati</taxon>
        <taxon>Actinomycetota</taxon>
        <taxon>Actinomycetes</taxon>
        <taxon>Pseudonocardiales</taxon>
        <taxon>Pseudonocardiaceae</taxon>
        <taxon>Actinomycetospora</taxon>
    </lineage>
</organism>
<dbReference type="RefSeq" id="WP_378036784.1">
    <property type="nucleotide sequence ID" value="NZ_JBHSIV010000013.1"/>
</dbReference>
<gene>
    <name evidence="2" type="ORF">ACFPBZ_14540</name>
</gene>
<dbReference type="Pfam" id="PF18029">
    <property type="entry name" value="Glyoxalase_6"/>
    <property type="match status" value="1"/>
</dbReference>
<keyword evidence="3" id="KW-1185">Reference proteome</keyword>
<dbReference type="EMBL" id="JBHSIV010000013">
    <property type="protein sequence ID" value="MFC5063436.1"/>
    <property type="molecule type" value="Genomic_DNA"/>
</dbReference>